<dbReference type="InterPro" id="IPR043128">
    <property type="entry name" value="Rev_trsase/Diguanyl_cyclase"/>
</dbReference>
<dbReference type="Pfam" id="PF00078">
    <property type="entry name" value="RVT_1"/>
    <property type="match status" value="1"/>
</dbReference>
<dbReference type="PANTHER" id="PTHR33050">
    <property type="entry name" value="REVERSE TRANSCRIPTASE DOMAIN-CONTAINING PROTEIN"/>
    <property type="match status" value="1"/>
</dbReference>
<keyword evidence="3" id="KW-1185">Reference proteome</keyword>
<dbReference type="CDD" id="cd03714">
    <property type="entry name" value="RT_DIRS1"/>
    <property type="match status" value="1"/>
</dbReference>
<evidence type="ECO:0000259" key="1">
    <source>
        <dbReference type="PROSITE" id="PS50878"/>
    </source>
</evidence>
<dbReference type="Gene3D" id="3.30.70.270">
    <property type="match status" value="1"/>
</dbReference>
<dbReference type="GO" id="GO:0071897">
    <property type="term" value="P:DNA biosynthetic process"/>
    <property type="evidence" value="ECO:0007669"/>
    <property type="project" value="UniProtKB-ARBA"/>
</dbReference>
<dbReference type="EMBL" id="CADCXU010006688">
    <property type="protein sequence ID" value="CAA9998226.1"/>
    <property type="molecule type" value="Genomic_DNA"/>
</dbReference>
<sequence>MTTIIAEMLNSKVLVPLTTKTGFISRMFLVPKGNGSLRPIFNLQRLNEYLTPKKFRLVSHFKVPSFLQRNDFLIKIDLTQAYFHVPIKPTHQRFLAISYQESLYCMTCLPFGLASAPQAFASLSNWTAGVLRDLGMRVIVYLDDFLLAHQDPVVLESQGNQAVSTLKSLGWTINVEKSQLKPTSTLQFLGIMWNPHQDQKYLPLDKVEVISVVLSTLLTNGRWCWQDAKSLLGYLSFASFVIPYGRLHCRAIQRKMRWLPQESPHRYFRLPVKVREEIDWWKSALSKRSEIFPNPVEVFITTDASDSGWGVQLNDSVQGGVWMEEQSNWHINRKEMFAVQQALEANLTQLVGASILIQSDNRTVVSYIQKQGGTKSLNLLNDVRELLLLAQSHNMTLTAQYIPSICNTIADNLSRQKSLPDWHLLPRVTNKIFRLWGVPEIDLFATARSAVVPNYATLDATDQNALFTNAFSRTWSFDLAWVFPPPALIPRVLQHLNSASGNYILIAPRWEKVFWRPDLKSRSQFPPVRLFISNDDLLDLATGRPPPKVQQLYLEAWK</sequence>
<dbReference type="GO" id="GO:0003676">
    <property type="term" value="F:nucleic acid binding"/>
    <property type="evidence" value="ECO:0007669"/>
    <property type="project" value="InterPro"/>
</dbReference>
<dbReference type="InterPro" id="IPR043502">
    <property type="entry name" value="DNA/RNA_pol_sf"/>
</dbReference>
<dbReference type="InterPro" id="IPR000477">
    <property type="entry name" value="RT_dom"/>
</dbReference>
<gene>
    <name evidence="2" type="ORF">NTEN_LOCUS4509</name>
</gene>
<dbReference type="PROSITE" id="PS50878">
    <property type="entry name" value="RT_POL"/>
    <property type="match status" value="1"/>
</dbReference>
<feature type="non-terminal residue" evidence="2">
    <location>
        <position position="558"/>
    </location>
</feature>
<reference evidence="2 3" key="1">
    <citation type="submission" date="2020-02" db="EMBL/GenBank/DDBJ databases">
        <authorList>
            <person name="Ferguson B K."/>
        </authorList>
    </citation>
    <scope>NUCLEOTIDE SEQUENCE [LARGE SCALE GENOMIC DNA]</scope>
</reference>
<dbReference type="CDD" id="cd09275">
    <property type="entry name" value="RNase_HI_RT_DIRS1"/>
    <property type="match status" value="1"/>
</dbReference>
<feature type="domain" description="Reverse transcriptase" evidence="1">
    <location>
        <begin position="11"/>
        <end position="193"/>
    </location>
</feature>
<dbReference type="Gene3D" id="3.10.10.10">
    <property type="entry name" value="HIV Type 1 Reverse Transcriptase, subunit A, domain 1"/>
    <property type="match status" value="1"/>
</dbReference>
<dbReference type="InterPro" id="IPR052055">
    <property type="entry name" value="Hepadnavirus_pol/RT"/>
</dbReference>
<accession>A0A6H5G763</accession>
<dbReference type="Proteomes" id="UP000479000">
    <property type="component" value="Unassembled WGS sequence"/>
</dbReference>
<dbReference type="AlphaFoldDB" id="A0A6H5G763"/>
<dbReference type="PANTHER" id="PTHR33050:SF7">
    <property type="entry name" value="RIBONUCLEASE H"/>
    <property type="match status" value="1"/>
</dbReference>
<dbReference type="SUPFAM" id="SSF56672">
    <property type="entry name" value="DNA/RNA polymerases"/>
    <property type="match status" value="1"/>
</dbReference>
<name>A0A6H5G763_9HEMI</name>
<evidence type="ECO:0000313" key="3">
    <source>
        <dbReference type="Proteomes" id="UP000479000"/>
    </source>
</evidence>
<dbReference type="OrthoDB" id="6770964at2759"/>
<dbReference type="Gene3D" id="3.30.420.10">
    <property type="entry name" value="Ribonuclease H-like superfamily/Ribonuclease H"/>
    <property type="match status" value="1"/>
</dbReference>
<proteinExistence type="predicted"/>
<dbReference type="InterPro" id="IPR036397">
    <property type="entry name" value="RNaseH_sf"/>
</dbReference>
<protein>
    <recommendedName>
        <fullName evidence="1">Reverse transcriptase domain-containing protein</fullName>
    </recommendedName>
</protein>
<evidence type="ECO:0000313" key="2">
    <source>
        <dbReference type="EMBL" id="CAA9998226.1"/>
    </source>
</evidence>
<organism evidence="2 3">
    <name type="scientific">Nesidiocoris tenuis</name>
    <dbReference type="NCBI Taxonomy" id="355587"/>
    <lineage>
        <taxon>Eukaryota</taxon>
        <taxon>Metazoa</taxon>
        <taxon>Ecdysozoa</taxon>
        <taxon>Arthropoda</taxon>
        <taxon>Hexapoda</taxon>
        <taxon>Insecta</taxon>
        <taxon>Pterygota</taxon>
        <taxon>Neoptera</taxon>
        <taxon>Paraneoptera</taxon>
        <taxon>Hemiptera</taxon>
        <taxon>Heteroptera</taxon>
        <taxon>Panheteroptera</taxon>
        <taxon>Cimicomorpha</taxon>
        <taxon>Miridae</taxon>
        <taxon>Dicyphina</taxon>
        <taxon>Nesidiocoris</taxon>
    </lineage>
</organism>